<dbReference type="PhylomeDB" id="A0A0G4GQD8"/>
<evidence type="ECO:0000313" key="2">
    <source>
        <dbReference type="EMBL" id="CEM32672.1"/>
    </source>
</evidence>
<feature type="signal peptide" evidence="1">
    <location>
        <begin position="1"/>
        <end position="22"/>
    </location>
</feature>
<dbReference type="EMBL" id="CDMZ01001440">
    <property type="protein sequence ID" value="CEM32672.1"/>
    <property type="molecule type" value="Genomic_DNA"/>
</dbReference>
<gene>
    <name evidence="2" type="ORF">Cvel_22915</name>
</gene>
<feature type="chain" id="PRO_5005190356" evidence="1">
    <location>
        <begin position="23"/>
        <end position="373"/>
    </location>
</feature>
<evidence type="ECO:0000256" key="1">
    <source>
        <dbReference type="SAM" id="SignalP"/>
    </source>
</evidence>
<organism evidence="2">
    <name type="scientific">Chromera velia CCMP2878</name>
    <dbReference type="NCBI Taxonomy" id="1169474"/>
    <lineage>
        <taxon>Eukaryota</taxon>
        <taxon>Sar</taxon>
        <taxon>Alveolata</taxon>
        <taxon>Colpodellida</taxon>
        <taxon>Chromeraceae</taxon>
        <taxon>Chromera</taxon>
    </lineage>
</organism>
<accession>A0A0G4GQD8</accession>
<protein>
    <submittedName>
        <fullName evidence="2">Uncharacterized protein</fullName>
    </submittedName>
</protein>
<proteinExistence type="predicted"/>
<keyword evidence="1" id="KW-0732">Signal</keyword>
<name>A0A0G4GQD8_9ALVE</name>
<reference evidence="2" key="1">
    <citation type="submission" date="2014-11" db="EMBL/GenBank/DDBJ databases">
        <authorList>
            <person name="Otto D Thomas"/>
            <person name="Naeem Raeece"/>
        </authorList>
    </citation>
    <scope>NUCLEOTIDE SEQUENCE</scope>
</reference>
<dbReference type="VEuPathDB" id="CryptoDB:Cvel_22915"/>
<dbReference type="AlphaFoldDB" id="A0A0G4GQD8"/>
<sequence>MRSFSFALITLLQLLQGRFAFAGLFDFDWKLPELGKFDLAGLWKAEGEGKNGSDSGSALPGLKGLDFEGLGEKLKSFSFGGFKEDKGEKGKKTKKDDNNEIVCFTGDTATLPTFELPGPIECDDSTGTNANLDAYRAFKATLEPRAIHVLTEPSNATPQQVGIILISPPDNSLCEPDEFEGVAVFNGQSADIIYAAQGYSFDNLVEQTNPGMARSRINIQFTTFDGSVIDGDVLFPCLTFTPGLAIATTDSSVTGIQGFNRLTAVNELRINGMPGLQRVNGFGALESITEGGLSVTDNPFLTDFGFTGGFGIFNETNDFGSGSSSRIFVGSNAVGLQVAPRLDTAIENYLQTPDGMMGAQCYNTGAEGADSCF</sequence>